<evidence type="ECO:0000313" key="2">
    <source>
        <dbReference type="EMBL" id="GAA3246057.1"/>
    </source>
</evidence>
<accession>A0ABP6QNH6</accession>
<keyword evidence="3" id="KW-1185">Reference proteome</keyword>
<organism evidence="2 3">
    <name type="scientific">Streptomyces labedae</name>
    <dbReference type="NCBI Taxonomy" id="285569"/>
    <lineage>
        <taxon>Bacteria</taxon>
        <taxon>Bacillati</taxon>
        <taxon>Actinomycetota</taxon>
        <taxon>Actinomycetes</taxon>
        <taxon>Kitasatosporales</taxon>
        <taxon>Streptomycetaceae</taxon>
        <taxon>Streptomyces</taxon>
    </lineage>
</organism>
<comment type="caution">
    <text evidence="2">The sequence shown here is derived from an EMBL/GenBank/DDBJ whole genome shotgun (WGS) entry which is preliminary data.</text>
</comment>
<keyword evidence="1" id="KW-1133">Transmembrane helix</keyword>
<protein>
    <submittedName>
        <fullName evidence="2">Uncharacterized protein</fullName>
    </submittedName>
</protein>
<feature type="transmembrane region" description="Helical" evidence="1">
    <location>
        <begin position="21"/>
        <end position="41"/>
    </location>
</feature>
<feature type="transmembrane region" description="Helical" evidence="1">
    <location>
        <begin position="53"/>
        <end position="72"/>
    </location>
</feature>
<keyword evidence="1" id="KW-0472">Membrane</keyword>
<reference evidence="3" key="1">
    <citation type="journal article" date="2019" name="Int. J. Syst. Evol. Microbiol.">
        <title>The Global Catalogue of Microorganisms (GCM) 10K type strain sequencing project: providing services to taxonomists for standard genome sequencing and annotation.</title>
        <authorList>
            <consortium name="The Broad Institute Genomics Platform"/>
            <consortium name="The Broad Institute Genome Sequencing Center for Infectious Disease"/>
            <person name="Wu L."/>
            <person name="Ma J."/>
        </authorList>
    </citation>
    <scope>NUCLEOTIDE SEQUENCE [LARGE SCALE GENOMIC DNA]</scope>
    <source>
        <strain evidence="3">JCM 9381</strain>
    </source>
</reference>
<evidence type="ECO:0000256" key="1">
    <source>
        <dbReference type="SAM" id="Phobius"/>
    </source>
</evidence>
<evidence type="ECO:0000313" key="3">
    <source>
        <dbReference type="Proteomes" id="UP001500728"/>
    </source>
</evidence>
<keyword evidence="1" id="KW-0812">Transmembrane</keyword>
<gene>
    <name evidence="2" type="ORF">GCM10010469_01670</name>
</gene>
<dbReference type="Proteomes" id="UP001500728">
    <property type="component" value="Unassembled WGS sequence"/>
</dbReference>
<sequence>MKERSHRLRGMRGTGTARDRVLLYTLVPLGMFLFALGVVGARTGLTVLPFDPHHIGLQVGGLAVAFIGLRHWK</sequence>
<dbReference type="RefSeq" id="WP_346150456.1">
    <property type="nucleotide sequence ID" value="NZ_BAAAUW010000001.1"/>
</dbReference>
<name>A0ABP6QNH6_9ACTN</name>
<proteinExistence type="predicted"/>
<dbReference type="EMBL" id="BAAAUW010000001">
    <property type="protein sequence ID" value="GAA3246057.1"/>
    <property type="molecule type" value="Genomic_DNA"/>
</dbReference>